<feature type="domain" description="Death" evidence="2">
    <location>
        <begin position="419"/>
        <end position="502"/>
    </location>
</feature>
<keyword evidence="1" id="KW-0175">Coiled coil</keyword>
<dbReference type="Pfam" id="PF00531">
    <property type="entry name" value="Death"/>
    <property type="match status" value="1"/>
</dbReference>
<dbReference type="InterPro" id="IPR000488">
    <property type="entry name" value="Death_dom"/>
</dbReference>
<name>A0A9Q0YLK8_HOLLE</name>
<dbReference type="InterPro" id="IPR036322">
    <property type="entry name" value="WD40_repeat_dom_sf"/>
</dbReference>
<proteinExistence type="predicted"/>
<feature type="coiled-coil region" evidence="1">
    <location>
        <begin position="509"/>
        <end position="554"/>
    </location>
</feature>
<dbReference type="CDD" id="cd01670">
    <property type="entry name" value="Death"/>
    <property type="match status" value="1"/>
</dbReference>
<evidence type="ECO:0000256" key="1">
    <source>
        <dbReference type="SAM" id="Coils"/>
    </source>
</evidence>
<dbReference type="SUPFAM" id="SSF47986">
    <property type="entry name" value="DEATH domain"/>
    <property type="match status" value="1"/>
</dbReference>
<dbReference type="GO" id="GO:0007165">
    <property type="term" value="P:signal transduction"/>
    <property type="evidence" value="ECO:0007669"/>
    <property type="project" value="InterPro"/>
</dbReference>
<dbReference type="PROSITE" id="PS50017">
    <property type="entry name" value="DEATH_DOMAIN"/>
    <property type="match status" value="1"/>
</dbReference>
<dbReference type="OrthoDB" id="9417953at2759"/>
<reference evidence="3" key="1">
    <citation type="submission" date="2021-10" db="EMBL/GenBank/DDBJ databases">
        <title>Tropical sea cucumber genome reveals ecological adaptation and Cuvierian tubules defense mechanism.</title>
        <authorList>
            <person name="Chen T."/>
        </authorList>
    </citation>
    <scope>NUCLEOTIDE SEQUENCE</scope>
    <source>
        <strain evidence="3">Nanhai2018</strain>
        <tissue evidence="3">Muscle</tissue>
    </source>
</reference>
<organism evidence="3 4">
    <name type="scientific">Holothuria leucospilota</name>
    <name type="common">Black long sea cucumber</name>
    <name type="synonym">Mertensiothuria leucospilota</name>
    <dbReference type="NCBI Taxonomy" id="206669"/>
    <lineage>
        <taxon>Eukaryota</taxon>
        <taxon>Metazoa</taxon>
        <taxon>Echinodermata</taxon>
        <taxon>Eleutherozoa</taxon>
        <taxon>Echinozoa</taxon>
        <taxon>Holothuroidea</taxon>
        <taxon>Aspidochirotacea</taxon>
        <taxon>Aspidochirotida</taxon>
        <taxon>Holothuriidae</taxon>
        <taxon>Holothuria</taxon>
    </lineage>
</organism>
<evidence type="ECO:0000313" key="4">
    <source>
        <dbReference type="Proteomes" id="UP001152320"/>
    </source>
</evidence>
<dbReference type="Gene3D" id="1.10.533.10">
    <property type="entry name" value="Death Domain, Fas"/>
    <property type="match status" value="1"/>
</dbReference>
<evidence type="ECO:0000259" key="2">
    <source>
        <dbReference type="PROSITE" id="PS50017"/>
    </source>
</evidence>
<keyword evidence="4" id="KW-1185">Reference proteome</keyword>
<dbReference type="InterPro" id="IPR011029">
    <property type="entry name" value="DEATH-like_dom_sf"/>
</dbReference>
<sequence length="635" mass="73039">MVHFLSKPIPNATLQNERFTKQSGWHMWYLSPSLSEYFAVSGYNNDGRTFIDLFSRSNVHCTAKLKLLYSRKFGQHSGFYYRHVSCLEIYCNSVVTCIGREVEIIDMSNESPGLKFCRVDGETSALAVRGGDIFIGLRDAPIVIVFNNDLAKTKEIVLKGINDSCYAWDLSVLEDTIFVRTNDSRAFAIRESDGSILKQFADVTGKFLEAHTISASKTQELTAIVWSDKRIIVYPSTQKGSYLVIDVAYDVWRIRILDKEGMMMTGNYATGEIMIYDLEQLRHIGAMKTMWAHLLSFDQFEALKNYFGVTLEMSRIEMGDRSGSRSTNVETKIRKVECLLTVLREKGYPDPWNTLKTALPAVVGFDGLLASIMTREKEWEDEKHRLVYCLDNANLELEISTVNHDVAKTMAWERINNEKVQICRFLSKELAQEWKDVGRNIGLSDEALDHVEADSENREEANYKMLLQWARTNGSDATIEVLVQALKRANRKDLADFLEDGEGEMAKLRKLYTKEVEFVKQERERDRREFAKRIEKLEKELKDKNETQERMKENTPTETNTLTMKQVRNMKGFKNEKETMKEIPELTRIQSTNSIETPTEQLYHGKTESLKTLETAHRSKVLMKTPKAESPNQVL</sequence>
<accession>A0A9Q0YLK8</accession>
<dbReference type="SMART" id="SM00005">
    <property type="entry name" value="DEATH"/>
    <property type="match status" value="1"/>
</dbReference>
<dbReference type="Proteomes" id="UP001152320">
    <property type="component" value="Chromosome 19"/>
</dbReference>
<protein>
    <recommendedName>
        <fullName evidence="2">Death domain-containing protein</fullName>
    </recommendedName>
</protein>
<evidence type="ECO:0000313" key="3">
    <source>
        <dbReference type="EMBL" id="KAJ8023565.1"/>
    </source>
</evidence>
<dbReference type="PANTHER" id="PTHR15077:SF12">
    <property type="entry name" value="DEATH DOMAIN-CONTAINING PROTEIN"/>
    <property type="match status" value="1"/>
</dbReference>
<dbReference type="SUPFAM" id="SSF50978">
    <property type="entry name" value="WD40 repeat-like"/>
    <property type="match status" value="1"/>
</dbReference>
<dbReference type="AlphaFoldDB" id="A0A9Q0YLK8"/>
<dbReference type="PANTHER" id="PTHR15077">
    <property type="entry name" value="FAS-ASSOCIATING DEATH DOMAIN-CONTAINING PROTEIN FADD"/>
    <property type="match status" value="1"/>
</dbReference>
<comment type="caution">
    <text evidence="3">The sequence shown here is derived from an EMBL/GenBank/DDBJ whole genome shotgun (WGS) entry which is preliminary data.</text>
</comment>
<dbReference type="InterPro" id="IPR016729">
    <property type="entry name" value="FADD"/>
</dbReference>
<dbReference type="EMBL" id="JAIZAY010000019">
    <property type="protein sequence ID" value="KAJ8023565.1"/>
    <property type="molecule type" value="Genomic_DNA"/>
</dbReference>
<gene>
    <name evidence="3" type="ORF">HOLleu_36038</name>
</gene>